<sequence>MRLSVLSALLLLPYLVVPAPAFALIDISPKEIVVQGKPATVQIINNGERPEYVSITLSRLLNPGVEGSSERLEPITLASKPILYAFPFRITLAPGQSKTITLKPLEEVQREQVYRLDVTPVISLKETEHRASSGNVLINLSFSGLVRQLPYAEKSRLAVTCEGSGALLAASGNVRYPVKGAKVDGSTVDPFNVYPGEPKLLKGKSISIPGQPSC</sequence>
<proteinExistence type="predicted"/>
<keyword evidence="3" id="KW-1185">Reference proteome</keyword>
<dbReference type="AlphaFoldDB" id="A0A6I3W0E4"/>
<reference evidence="2 3" key="1">
    <citation type="submission" date="2019-11" db="EMBL/GenBank/DDBJ databases">
        <title>Pseudomonas karstica sp. nov. and Pseudomonas spelaei sp. nov. from karst caves.</title>
        <authorList>
            <person name="Zeman M."/>
        </authorList>
    </citation>
    <scope>NUCLEOTIDE SEQUENCE [LARGE SCALE GENOMIC DNA]</scope>
    <source>
        <strain evidence="2 3">CCM 7893</strain>
    </source>
</reference>
<name>A0A6I3W0E4_9PSED</name>
<dbReference type="Proteomes" id="UP000438196">
    <property type="component" value="Unassembled WGS sequence"/>
</dbReference>
<organism evidence="2 3">
    <name type="scientific">Pseudomonas spelaei</name>
    <dbReference type="NCBI Taxonomy" id="1055469"/>
    <lineage>
        <taxon>Bacteria</taxon>
        <taxon>Pseudomonadati</taxon>
        <taxon>Pseudomonadota</taxon>
        <taxon>Gammaproteobacteria</taxon>
        <taxon>Pseudomonadales</taxon>
        <taxon>Pseudomonadaceae</taxon>
        <taxon>Pseudomonas</taxon>
    </lineage>
</organism>
<keyword evidence="1" id="KW-0732">Signal</keyword>
<comment type="caution">
    <text evidence="2">The sequence shown here is derived from an EMBL/GenBank/DDBJ whole genome shotgun (WGS) entry which is preliminary data.</text>
</comment>
<evidence type="ECO:0008006" key="4">
    <source>
        <dbReference type="Google" id="ProtNLM"/>
    </source>
</evidence>
<dbReference type="Gene3D" id="2.60.40.10">
    <property type="entry name" value="Immunoglobulins"/>
    <property type="match status" value="1"/>
</dbReference>
<evidence type="ECO:0000256" key="1">
    <source>
        <dbReference type="SAM" id="SignalP"/>
    </source>
</evidence>
<dbReference type="RefSeq" id="WP_155582054.1">
    <property type="nucleotide sequence ID" value="NZ_JBHSTH010000021.1"/>
</dbReference>
<protein>
    <recommendedName>
        <fullName evidence="4">Pilus assembly protein</fullName>
    </recommendedName>
</protein>
<dbReference type="InterPro" id="IPR013783">
    <property type="entry name" value="Ig-like_fold"/>
</dbReference>
<dbReference type="OrthoDB" id="9003790at2"/>
<evidence type="ECO:0000313" key="2">
    <source>
        <dbReference type="EMBL" id="MUF03667.1"/>
    </source>
</evidence>
<feature type="chain" id="PRO_5026332774" description="Pilus assembly protein" evidence="1">
    <location>
        <begin position="24"/>
        <end position="214"/>
    </location>
</feature>
<dbReference type="EMBL" id="WNNK01000003">
    <property type="protein sequence ID" value="MUF03667.1"/>
    <property type="molecule type" value="Genomic_DNA"/>
</dbReference>
<feature type="signal peptide" evidence="1">
    <location>
        <begin position="1"/>
        <end position="23"/>
    </location>
</feature>
<accession>A0A6I3W0E4</accession>
<evidence type="ECO:0000313" key="3">
    <source>
        <dbReference type="Proteomes" id="UP000438196"/>
    </source>
</evidence>
<gene>
    <name evidence="2" type="ORF">GNF76_04940</name>
</gene>